<organism evidence="2">
    <name type="scientific">Dendroctonus ponderosae</name>
    <name type="common">Mountain pine beetle</name>
    <dbReference type="NCBI Taxonomy" id="77166"/>
    <lineage>
        <taxon>Eukaryota</taxon>
        <taxon>Metazoa</taxon>
        <taxon>Ecdysozoa</taxon>
        <taxon>Arthropoda</taxon>
        <taxon>Hexapoda</taxon>
        <taxon>Insecta</taxon>
        <taxon>Pterygota</taxon>
        <taxon>Neoptera</taxon>
        <taxon>Endopterygota</taxon>
        <taxon>Coleoptera</taxon>
        <taxon>Polyphaga</taxon>
        <taxon>Cucujiformia</taxon>
        <taxon>Curculionidae</taxon>
        <taxon>Scolytinae</taxon>
        <taxon>Dendroctonus</taxon>
    </lineage>
</organism>
<dbReference type="HOGENOM" id="CLU_2348816_0_0_1"/>
<evidence type="ECO:0000313" key="2">
    <source>
        <dbReference type="EMBL" id="ENN70656.1"/>
    </source>
</evidence>
<protein>
    <submittedName>
        <fullName evidence="2">Uncharacterized protein</fullName>
    </submittedName>
</protein>
<feature type="non-terminal residue" evidence="2">
    <location>
        <position position="1"/>
    </location>
</feature>
<dbReference type="AlphaFoldDB" id="N6TQS4"/>
<reference evidence="2" key="1">
    <citation type="journal article" date="2013" name="Genome Biol.">
        <title>Draft genome of the mountain pine beetle, Dendroctonus ponderosae Hopkins, a major forest pest.</title>
        <authorList>
            <person name="Keeling C.I."/>
            <person name="Yuen M.M."/>
            <person name="Liao N.Y."/>
            <person name="Docking T.R."/>
            <person name="Chan S.K."/>
            <person name="Taylor G.A."/>
            <person name="Palmquist D.L."/>
            <person name="Jackman S.D."/>
            <person name="Nguyen A."/>
            <person name="Li M."/>
            <person name="Henderson H."/>
            <person name="Janes J.K."/>
            <person name="Zhao Y."/>
            <person name="Pandoh P."/>
            <person name="Moore R."/>
            <person name="Sperling F.A."/>
            <person name="Huber D.P."/>
            <person name="Birol I."/>
            <person name="Jones S.J."/>
            <person name="Bohlmann J."/>
        </authorList>
    </citation>
    <scope>NUCLEOTIDE SEQUENCE</scope>
</reference>
<name>N6TQS4_DENPD</name>
<gene>
    <name evidence="2" type="ORF">YQE_12601</name>
</gene>
<feature type="region of interest" description="Disordered" evidence="1">
    <location>
        <begin position="76"/>
        <end position="97"/>
    </location>
</feature>
<accession>N6TQS4</accession>
<feature type="compositionally biased region" description="Polar residues" evidence="1">
    <location>
        <begin position="88"/>
        <end position="97"/>
    </location>
</feature>
<proteinExistence type="predicted"/>
<dbReference type="EMBL" id="KB741288">
    <property type="protein sequence ID" value="ENN70656.1"/>
    <property type="molecule type" value="Genomic_DNA"/>
</dbReference>
<sequence>MVKMFFVCCGRQKENTSETCTEPTGLSFQSNQLNDNELAKTQYSETEKPVEMHRMRTISTSSFSSIKSSQSFYSVQSTDSDTGFYSVHSDSSNWQRY</sequence>
<evidence type="ECO:0000256" key="1">
    <source>
        <dbReference type="SAM" id="MobiDB-lite"/>
    </source>
</evidence>